<comment type="caution">
    <text evidence="2">The sequence shown here is derived from an EMBL/GenBank/DDBJ whole genome shotgun (WGS) entry which is preliminary data.</text>
</comment>
<proteinExistence type="predicted"/>
<sequence length="437" mass="49125">MDLVTPVLVSDANQSPEENAEAVAKATEEAVKMTTQAQEKRDNLFNANKKVHTYRVGDLVKLKDQQPHQLGPKWLGPYEIVKREVANNQQREATNSSSTTASEESQQDDRRENVGVMNRNSNSSASRRENNANNLVSTGDVSRNVNYADRNSIRYYSTNVSASTSTHTASQNQRQSRINTSISTYESTARLVTPRSNVNALGNFRETADPCCSRTVNENVNQDESVIDLRENSGPYRNTRSHGPVRDLVSLPPTTRAKRRINVNEIAPSQLFASDQENGVSVQQPVLNFNININPNSQILNEFNINSNDEFIHNNFSNDENRNLNLNGNMLSHEPVNIEFNCTSNSQTVINNHMIPENNELREPDNLENNASSTERIVIEEVEEESEIITRSEEMNEEEIAEDLISFEEINERSEGIETVQSSTAAEQTENSFAQFD</sequence>
<dbReference type="EMBL" id="CAJVCH010155577">
    <property type="protein sequence ID" value="CAG7727931.1"/>
    <property type="molecule type" value="Genomic_DNA"/>
</dbReference>
<feature type="non-terminal residue" evidence="2">
    <location>
        <position position="1"/>
    </location>
</feature>
<feature type="region of interest" description="Disordered" evidence="1">
    <location>
        <begin position="88"/>
        <end position="143"/>
    </location>
</feature>
<feature type="region of interest" description="Disordered" evidence="1">
    <location>
        <begin position="1"/>
        <end position="27"/>
    </location>
</feature>
<dbReference type="AlphaFoldDB" id="A0A8J2KM98"/>
<reference evidence="2" key="1">
    <citation type="submission" date="2021-06" db="EMBL/GenBank/DDBJ databases">
        <authorList>
            <person name="Hodson N. C."/>
            <person name="Mongue J. A."/>
            <person name="Jaron S. K."/>
        </authorList>
    </citation>
    <scope>NUCLEOTIDE SEQUENCE</scope>
</reference>
<dbReference type="Proteomes" id="UP000708208">
    <property type="component" value="Unassembled WGS sequence"/>
</dbReference>
<organism evidence="2 3">
    <name type="scientific">Allacma fusca</name>
    <dbReference type="NCBI Taxonomy" id="39272"/>
    <lineage>
        <taxon>Eukaryota</taxon>
        <taxon>Metazoa</taxon>
        <taxon>Ecdysozoa</taxon>
        <taxon>Arthropoda</taxon>
        <taxon>Hexapoda</taxon>
        <taxon>Collembola</taxon>
        <taxon>Symphypleona</taxon>
        <taxon>Sminthuridae</taxon>
        <taxon>Allacma</taxon>
    </lineage>
</organism>
<evidence type="ECO:0000313" key="2">
    <source>
        <dbReference type="EMBL" id="CAG7727931.1"/>
    </source>
</evidence>
<evidence type="ECO:0000256" key="1">
    <source>
        <dbReference type="SAM" id="MobiDB-lite"/>
    </source>
</evidence>
<keyword evidence="3" id="KW-1185">Reference proteome</keyword>
<gene>
    <name evidence="2" type="ORF">AFUS01_LOCUS16747</name>
</gene>
<accession>A0A8J2KM98</accession>
<protein>
    <submittedName>
        <fullName evidence="2">Uncharacterized protein</fullName>
    </submittedName>
</protein>
<feature type="compositionally biased region" description="Low complexity" evidence="1">
    <location>
        <begin position="92"/>
        <end position="104"/>
    </location>
</feature>
<evidence type="ECO:0000313" key="3">
    <source>
        <dbReference type="Proteomes" id="UP000708208"/>
    </source>
</evidence>
<name>A0A8J2KM98_9HEXA</name>